<keyword evidence="2" id="KW-1185">Reference proteome</keyword>
<dbReference type="EMBL" id="BFAA01000181">
    <property type="protein sequence ID" value="GCB68425.1"/>
    <property type="molecule type" value="Genomic_DNA"/>
</dbReference>
<gene>
    <name evidence="1" type="ORF">scyTo_0000877</name>
</gene>
<organism evidence="1 2">
    <name type="scientific">Scyliorhinus torazame</name>
    <name type="common">Cloudy catshark</name>
    <name type="synonym">Catulus torazame</name>
    <dbReference type="NCBI Taxonomy" id="75743"/>
    <lineage>
        <taxon>Eukaryota</taxon>
        <taxon>Metazoa</taxon>
        <taxon>Chordata</taxon>
        <taxon>Craniata</taxon>
        <taxon>Vertebrata</taxon>
        <taxon>Chondrichthyes</taxon>
        <taxon>Elasmobranchii</taxon>
        <taxon>Galeomorphii</taxon>
        <taxon>Galeoidea</taxon>
        <taxon>Carcharhiniformes</taxon>
        <taxon>Scyliorhinidae</taxon>
        <taxon>Scyliorhinus</taxon>
    </lineage>
</organism>
<dbReference type="AlphaFoldDB" id="A0A401P5K7"/>
<evidence type="ECO:0000313" key="1">
    <source>
        <dbReference type="EMBL" id="GCB68425.1"/>
    </source>
</evidence>
<dbReference type="Proteomes" id="UP000288216">
    <property type="component" value="Unassembled WGS sequence"/>
</dbReference>
<sequence length="70" mass="8015">MTGESQRVSDRVQGTERGWDVRQAAIEPEICSNYGRGMMLIRKAQIYQNMTFWAKSSAPLGRLWAHQEAD</sequence>
<accession>A0A401P5K7</accession>
<proteinExistence type="predicted"/>
<comment type="caution">
    <text evidence="1">The sequence shown here is derived from an EMBL/GenBank/DDBJ whole genome shotgun (WGS) entry which is preliminary data.</text>
</comment>
<name>A0A401P5K7_SCYTO</name>
<evidence type="ECO:0000313" key="2">
    <source>
        <dbReference type="Proteomes" id="UP000288216"/>
    </source>
</evidence>
<reference evidence="1 2" key="1">
    <citation type="journal article" date="2018" name="Nat. Ecol. Evol.">
        <title>Shark genomes provide insights into elasmobranch evolution and the origin of vertebrates.</title>
        <authorList>
            <person name="Hara Y"/>
            <person name="Yamaguchi K"/>
            <person name="Onimaru K"/>
            <person name="Kadota M"/>
            <person name="Koyanagi M"/>
            <person name="Keeley SD"/>
            <person name="Tatsumi K"/>
            <person name="Tanaka K"/>
            <person name="Motone F"/>
            <person name="Kageyama Y"/>
            <person name="Nozu R"/>
            <person name="Adachi N"/>
            <person name="Nishimura O"/>
            <person name="Nakagawa R"/>
            <person name="Tanegashima C"/>
            <person name="Kiyatake I"/>
            <person name="Matsumoto R"/>
            <person name="Murakumo K"/>
            <person name="Nishida K"/>
            <person name="Terakita A"/>
            <person name="Kuratani S"/>
            <person name="Sato K"/>
            <person name="Hyodo S Kuraku.S."/>
        </authorList>
    </citation>
    <scope>NUCLEOTIDE SEQUENCE [LARGE SCALE GENOMIC DNA]</scope>
</reference>
<protein>
    <submittedName>
        <fullName evidence="1">Uncharacterized protein</fullName>
    </submittedName>
</protein>